<keyword evidence="8 11" id="KW-0067">ATP-binding</keyword>
<feature type="domain" description="SAICAR synthetase/ADE2 N-terminal" evidence="12">
    <location>
        <begin position="13"/>
        <end position="273"/>
    </location>
</feature>
<dbReference type="UniPathway" id="UPA00074">
    <property type="reaction ID" value="UER00131"/>
</dbReference>
<evidence type="ECO:0000313" key="13">
    <source>
        <dbReference type="EMBL" id="OKL46593.1"/>
    </source>
</evidence>
<dbReference type="GO" id="GO:0006189">
    <property type="term" value="P:'de novo' IMP biosynthetic process"/>
    <property type="evidence" value="ECO:0007669"/>
    <property type="project" value="UniProtKB-UniRule"/>
</dbReference>
<dbReference type="EMBL" id="MQSV01000005">
    <property type="protein sequence ID" value="OKL46593.1"/>
    <property type="molecule type" value="Genomic_DNA"/>
</dbReference>
<dbReference type="OrthoDB" id="9801549at2"/>
<evidence type="ECO:0000256" key="5">
    <source>
        <dbReference type="ARBA" id="ARBA00022598"/>
    </source>
</evidence>
<dbReference type="HAMAP" id="MF_00137">
    <property type="entry name" value="SAICAR_synth"/>
    <property type="match status" value="1"/>
</dbReference>
<dbReference type="FunFam" id="3.30.470.20:FF:000015">
    <property type="entry name" value="Phosphoribosylaminoimidazole-succinocarboxamide synthase"/>
    <property type="match status" value="1"/>
</dbReference>
<dbReference type="PROSITE" id="PS01058">
    <property type="entry name" value="SAICAR_SYNTHETASE_2"/>
    <property type="match status" value="1"/>
</dbReference>
<evidence type="ECO:0000256" key="6">
    <source>
        <dbReference type="ARBA" id="ARBA00022741"/>
    </source>
</evidence>
<dbReference type="Gene3D" id="3.30.470.20">
    <property type="entry name" value="ATP-grasp fold, B domain"/>
    <property type="match status" value="1"/>
</dbReference>
<dbReference type="GO" id="GO:0004639">
    <property type="term" value="F:phosphoribosylaminoimidazolesuccinocarboxamide synthase activity"/>
    <property type="evidence" value="ECO:0007669"/>
    <property type="project" value="UniProtKB-UniRule"/>
</dbReference>
<reference evidence="13 14" key="1">
    <citation type="submission" date="2016-11" db="EMBL/GenBank/DDBJ databases">
        <title>Actinomyces gypaetusis sp. nov. isolated from the vulture Gypaetus barbatus in Qinghai Tibet Plateau China.</title>
        <authorList>
            <person name="Meng X."/>
        </authorList>
    </citation>
    <scope>NUCLEOTIDE SEQUENCE [LARGE SCALE GENOMIC DNA]</scope>
    <source>
        <strain evidence="13 14">VUL4_2</strain>
    </source>
</reference>
<dbReference type="SUPFAM" id="SSF56104">
    <property type="entry name" value="SAICAR synthase-like"/>
    <property type="match status" value="1"/>
</dbReference>
<evidence type="ECO:0000256" key="4">
    <source>
        <dbReference type="ARBA" id="ARBA00016460"/>
    </source>
</evidence>
<accession>A0A1Q5PK48</accession>
<evidence type="ECO:0000256" key="7">
    <source>
        <dbReference type="ARBA" id="ARBA00022755"/>
    </source>
</evidence>
<dbReference type="InterPro" id="IPR001636">
    <property type="entry name" value="SAICAR_synth"/>
</dbReference>
<evidence type="ECO:0000256" key="3">
    <source>
        <dbReference type="ARBA" id="ARBA00012217"/>
    </source>
</evidence>
<dbReference type="PROSITE" id="PS01057">
    <property type="entry name" value="SAICAR_SYNTHETASE_1"/>
    <property type="match status" value="1"/>
</dbReference>
<comment type="caution">
    <text evidence="13">The sequence shown here is derived from an EMBL/GenBank/DDBJ whole genome shotgun (WGS) entry which is preliminary data.</text>
</comment>
<evidence type="ECO:0000256" key="1">
    <source>
        <dbReference type="ARBA" id="ARBA00004672"/>
    </source>
</evidence>
<dbReference type="PANTHER" id="PTHR43700:SF1">
    <property type="entry name" value="PHOSPHORIBOSYLAMINOIMIDAZOLE-SUCCINOCARBOXAMIDE SYNTHASE"/>
    <property type="match status" value="1"/>
</dbReference>
<keyword evidence="7 11" id="KW-0658">Purine biosynthesis</keyword>
<evidence type="ECO:0000256" key="10">
    <source>
        <dbReference type="ARBA" id="ARBA00048475"/>
    </source>
</evidence>
<evidence type="ECO:0000256" key="8">
    <source>
        <dbReference type="ARBA" id="ARBA00022840"/>
    </source>
</evidence>
<dbReference type="STRING" id="1921764.BSR28_05125"/>
<dbReference type="RefSeq" id="WP_073709618.1">
    <property type="nucleotide sequence ID" value="NZ_MQSU01000003.1"/>
</dbReference>
<organism evidence="13 14">
    <name type="scientific">Boudabousia liubingyangii</name>
    <dbReference type="NCBI Taxonomy" id="1921764"/>
    <lineage>
        <taxon>Bacteria</taxon>
        <taxon>Bacillati</taxon>
        <taxon>Actinomycetota</taxon>
        <taxon>Actinomycetes</taxon>
        <taxon>Actinomycetales</taxon>
        <taxon>Actinomycetaceae</taxon>
        <taxon>Boudabousia</taxon>
    </lineage>
</organism>
<dbReference type="Gene3D" id="3.30.200.20">
    <property type="entry name" value="Phosphorylase Kinase, domain 1"/>
    <property type="match status" value="1"/>
</dbReference>
<comment type="pathway">
    <text evidence="1 11">Purine metabolism; IMP biosynthesis via de novo pathway; 5-amino-1-(5-phospho-D-ribosyl)imidazole-4-carboxamide from 5-amino-1-(5-phospho-D-ribosyl)imidazole-4-carboxylate: step 1/2.</text>
</comment>
<evidence type="ECO:0000256" key="11">
    <source>
        <dbReference type="HAMAP-Rule" id="MF_00137"/>
    </source>
</evidence>
<comment type="similarity">
    <text evidence="2 11">Belongs to the SAICAR synthetase family.</text>
</comment>
<keyword evidence="14" id="KW-1185">Reference proteome</keyword>
<comment type="catalytic activity">
    <reaction evidence="10 11">
        <text>5-amino-1-(5-phospho-D-ribosyl)imidazole-4-carboxylate + L-aspartate + ATP = (2S)-2-[5-amino-1-(5-phospho-beta-D-ribosyl)imidazole-4-carboxamido]succinate + ADP + phosphate + 2 H(+)</text>
        <dbReference type="Rhea" id="RHEA:22628"/>
        <dbReference type="ChEBI" id="CHEBI:15378"/>
        <dbReference type="ChEBI" id="CHEBI:29991"/>
        <dbReference type="ChEBI" id="CHEBI:30616"/>
        <dbReference type="ChEBI" id="CHEBI:43474"/>
        <dbReference type="ChEBI" id="CHEBI:58443"/>
        <dbReference type="ChEBI" id="CHEBI:77657"/>
        <dbReference type="ChEBI" id="CHEBI:456216"/>
        <dbReference type="EC" id="6.3.2.6"/>
    </reaction>
</comment>
<protein>
    <recommendedName>
        <fullName evidence="4 11">Phosphoribosylaminoimidazole-succinocarboxamide synthase</fullName>
        <ecNumber evidence="3 11">6.3.2.6</ecNumber>
    </recommendedName>
    <alternativeName>
        <fullName evidence="9 11">SAICAR synthetase</fullName>
    </alternativeName>
</protein>
<evidence type="ECO:0000313" key="14">
    <source>
        <dbReference type="Proteomes" id="UP000186785"/>
    </source>
</evidence>
<sequence length="306" mass="33641">MSEAPTLPGWQHVYSGKVRDLYVPLPGGDFDPARHVLVVASDRISAFDHILPTLIPDKGRVLTALTLWWFEKLAHLGPNHLVSLDVPEAVAGRAMVCQQLHMLPVECVVRGYLTGTGLKDYQRTGEVCGVKLPEGLVEASPLPEPIFTPAAKAELGEHDENVSFRKVCAMVGEETAAALRDQSLAIYSAARELAAARGIILADTKFEFGQVEDQPGAVQPSPALVLADEVLTPDSSRFWSAEEWEEGKPTPSYDKQFVRDWLKSPESNWDSASGQTPPELPAEVVEATRQRYLEAYQKLTGQSLEW</sequence>
<dbReference type="CDD" id="cd01414">
    <property type="entry name" value="SAICAR_synt_Sc"/>
    <property type="match status" value="1"/>
</dbReference>
<dbReference type="NCBIfam" id="NF010568">
    <property type="entry name" value="PRK13961.1"/>
    <property type="match status" value="1"/>
</dbReference>
<dbReference type="Proteomes" id="UP000186785">
    <property type="component" value="Unassembled WGS sequence"/>
</dbReference>
<keyword evidence="5 11" id="KW-0436">Ligase</keyword>
<evidence type="ECO:0000259" key="12">
    <source>
        <dbReference type="Pfam" id="PF01259"/>
    </source>
</evidence>
<dbReference type="GO" id="GO:0005524">
    <property type="term" value="F:ATP binding"/>
    <property type="evidence" value="ECO:0007669"/>
    <property type="project" value="UniProtKB-KW"/>
</dbReference>
<dbReference type="InterPro" id="IPR028923">
    <property type="entry name" value="SAICAR_synt/ADE2_N"/>
</dbReference>
<gene>
    <name evidence="11" type="primary">purC</name>
    <name evidence="13" type="ORF">BSR29_07155</name>
</gene>
<name>A0A1Q5PK48_9ACTO</name>
<dbReference type="GO" id="GO:0005737">
    <property type="term" value="C:cytoplasm"/>
    <property type="evidence" value="ECO:0007669"/>
    <property type="project" value="TreeGrafter"/>
</dbReference>
<dbReference type="NCBIfam" id="TIGR00081">
    <property type="entry name" value="purC"/>
    <property type="match status" value="1"/>
</dbReference>
<keyword evidence="6 11" id="KW-0547">Nucleotide-binding</keyword>
<dbReference type="PANTHER" id="PTHR43700">
    <property type="entry name" value="PHOSPHORIBOSYLAMINOIMIDAZOLE-SUCCINOCARBOXAMIDE SYNTHASE"/>
    <property type="match status" value="1"/>
</dbReference>
<evidence type="ECO:0000256" key="2">
    <source>
        <dbReference type="ARBA" id="ARBA00010190"/>
    </source>
</evidence>
<proteinExistence type="inferred from homology"/>
<dbReference type="Pfam" id="PF01259">
    <property type="entry name" value="SAICAR_synt"/>
    <property type="match status" value="1"/>
</dbReference>
<dbReference type="EC" id="6.3.2.6" evidence="3 11"/>
<dbReference type="InterPro" id="IPR018236">
    <property type="entry name" value="SAICAR_synthetase_CS"/>
</dbReference>
<dbReference type="AlphaFoldDB" id="A0A1Q5PK48"/>
<evidence type="ECO:0000256" key="9">
    <source>
        <dbReference type="ARBA" id="ARBA00030409"/>
    </source>
</evidence>